<sequence length="166" mass="19059">MDEKNQEEQSETDEKGLMIEIHVDDGSCTTKFDCHYEMIHFTNLNVGSLKEVTYKDVVNQIKVQFGTKFPGIMDDNYTMNVKWKLVSFKEAHAMLANESKDVQISDDSTLQEEFLDESDSETSSDENESTPKIIKKFLVRKIGNSVFLPSINFFFVANIANKRQII</sequence>
<evidence type="ECO:0000313" key="1">
    <source>
        <dbReference type="EMBL" id="ETO14819.1"/>
    </source>
</evidence>
<gene>
    <name evidence="1" type="ORF">RFI_22550</name>
</gene>
<keyword evidence="2" id="KW-1185">Reference proteome</keyword>
<comment type="caution">
    <text evidence="1">The sequence shown here is derived from an EMBL/GenBank/DDBJ whole genome shotgun (WGS) entry which is preliminary data.</text>
</comment>
<dbReference type="Proteomes" id="UP000023152">
    <property type="component" value="Unassembled WGS sequence"/>
</dbReference>
<reference evidence="1 2" key="1">
    <citation type="journal article" date="2013" name="Curr. Biol.">
        <title>The Genome of the Foraminiferan Reticulomyxa filosa.</title>
        <authorList>
            <person name="Glockner G."/>
            <person name="Hulsmann N."/>
            <person name="Schleicher M."/>
            <person name="Noegel A.A."/>
            <person name="Eichinger L."/>
            <person name="Gallinger C."/>
            <person name="Pawlowski J."/>
            <person name="Sierra R."/>
            <person name="Euteneuer U."/>
            <person name="Pillet L."/>
            <person name="Moustafa A."/>
            <person name="Platzer M."/>
            <person name="Groth M."/>
            <person name="Szafranski K."/>
            <person name="Schliwa M."/>
        </authorList>
    </citation>
    <scope>NUCLEOTIDE SEQUENCE [LARGE SCALE GENOMIC DNA]</scope>
</reference>
<dbReference type="EMBL" id="ASPP01019742">
    <property type="protein sequence ID" value="ETO14819.1"/>
    <property type="molecule type" value="Genomic_DNA"/>
</dbReference>
<name>X6MLS8_RETFI</name>
<evidence type="ECO:0000313" key="2">
    <source>
        <dbReference type="Proteomes" id="UP000023152"/>
    </source>
</evidence>
<proteinExistence type="predicted"/>
<protein>
    <submittedName>
        <fullName evidence="1">Uncharacterized protein</fullName>
    </submittedName>
</protein>
<organism evidence="1 2">
    <name type="scientific">Reticulomyxa filosa</name>
    <dbReference type="NCBI Taxonomy" id="46433"/>
    <lineage>
        <taxon>Eukaryota</taxon>
        <taxon>Sar</taxon>
        <taxon>Rhizaria</taxon>
        <taxon>Retaria</taxon>
        <taxon>Foraminifera</taxon>
        <taxon>Monothalamids</taxon>
        <taxon>Reticulomyxidae</taxon>
        <taxon>Reticulomyxa</taxon>
    </lineage>
</organism>
<dbReference type="AlphaFoldDB" id="X6MLS8"/>
<accession>X6MLS8</accession>